<gene>
    <name evidence="2" type="ORF">U27_03553</name>
</gene>
<dbReference type="Gene3D" id="1.20.120.330">
    <property type="entry name" value="Nucleotidyltransferases domain 2"/>
    <property type="match status" value="1"/>
</dbReference>
<dbReference type="HOGENOM" id="CLU_2420987_0_0_0"/>
<dbReference type="STRING" id="1499967.U27_03553"/>
<sequence>MYRIPLPNFPKTHDLSKLLQLLPSSETLDIDEETLLKINELDIDSRYPGEFGLLPYGKPTLADAREFYQFAQEIYTTVCTRLTGSAEDTNG</sequence>
<dbReference type="AlphaFoldDB" id="A0A081BW86"/>
<dbReference type="eggNOG" id="COG2250">
    <property type="taxonomic scope" value="Bacteria"/>
</dbReference>
<dbReference type="EMBL" id="DF820465">
    <property type="protein sequence ID" value="GAK56591.1"/>
    <property type="molecule type" value="Genomic_DNA"/>
</dbReference>
<evidence type="ECO:0000313" key="3">
    <source>
        <dbReference type="Proteomes" id="UP000030661"/>
    </source>
</evidence>
<feature type="domain" description="HEPN" evidence="1">
    <location>
        <begin position="1"/>
        <end position="74"/>
    </location>
</feature>
<keyword evidence="3" id="KW-1185">Reference proteome</keyword>
<dbReference type="PROSITE" id="PS50910">
    <property type="entry name" value="HEPN"/>
    <property type="match status" value="1"/>
</dbReference>
<dbReference type="SUPFAM" id="SSF81593">
    <property type="entry name" value="Nucleotidyltransferase substrate binding subunit/domain"/>
    <property type="match status" value="1"/>
</dbReference>
<protein>
    <submittedName>
        <fullName evidence="2">HEPN domain protein</fullName>
    </submittedName>
</protein>
<reference evidence="2" key="1">
    <citation type="journal article" date="2015" name="PeerJ">
        <title>First genomic representation of candidate bacterial phylum KSB3 points to enhanced environmental sensing as a trigger of wastewater bulking.</title>
        <authorList>
            <person name="Sekiguchi Y."/>
            <person name="Ohashi A."/>
            <person name="Parks D.H."/>
            <person name="Yamauchi T."/>
            <person name="Tyson G.W."/>
            <person name="Hugenholtz P."/>
        </authorList>
    </citation>
    <scope>NUCLEOTIDE SEQUENCE [LARGE SCALE GENOMIC DNA]</scope>
</reference>
<proteinExistence type="predicted"/>
<organism evidence="2">
    <name type="scientific">Vecturithrix granuli</name>
    <dbReference type="NCBI Taxonomy" id="1499967"/>
    <lineage>
        <taxon>Bacteria</taxon>
        <taxon>Candidatus Moduliflexota</taxon>
        <taxon>Candidatus Vecturitrichia</taxon>
        <taxon>Candidatus Vecturitrichales</taxon>
        <taxon>Candidatus Vecturitrichaceae</taxon>
        <taxon>Candidatus Vecturithrix</taxon>
    </lineage>
</organism>
<dbReference type="InterPro" id="IPR007842">
    <property type="entry name" value="HEPN_dom"/>
</dbReference>
<evidence type="ECO:0000313" key="2">
    <source>
        <dbReference type="EMBL" id="GAK56591.1"/>
    </source>
</evidence>
<dbReference type="Proteomes" id="UP000030661">
    <property type="component" value="Unassembled WGS sequence"/>
</dbReference>
<evidence type="ECO:0000259" key="1">
    <source>
        <dbReference type="PROSITE" id="PS50910"/>
    </source>
</evidence>
<accession>A0A081BW86</accession>
<name>A0A081BW86_VECG1</name>
<dbReference type="Pfam" id="PF05168">
    <property type="entry name" value="HEPN"/>
    <property type="match status" value="1"/>
</dbReference>